<organism evidence="2 3">
    <name type="scientific">Nepenthes gracilis</name>
    <name type="common">Slender pitcher plant</name>
    <dbReference type="NCBI Taxonomy" id="150966"/>
    <lineage>
        <taxon>Eukaryota</taxon>
        <taxon>Viridiplantae</taxon>
        <taxon>Streptophyta</taxon>
        <taxon>Embryophyta</taxon>
        <taxon>Tracheophyta</taxon>
        <taxon>Spermatophyta</taxon>
        <taxon>Magnoliopsida</taxon>
        <taxon>eudicotyledons</taxon>
        <taxon>Gunneridae</taxon>
        <taxon>Pentapetalae</taxon>
        <taxon>Caryophyllales</taxon>
        <taxon>Nepenthaceae</taxon>
        <taxon>Nepenthes</taxon>
    </lineage>
</organism>
<dbReference type="Gene3D" id="1.20.1260.60">
    <property type="entry name" value="Vacuolar protein sorting-associated protein Ist1"/>
    <property type="match status" value="2"/>
</dbReference>
<comment type="caution">
    <text evidence="2">The sequence shown here is derived from an EMBL/GenBank/DDBJ whole genome shotgun (WGS) entry which is preliminary data.</text>
</comment>
<dbReference type="Pfam" id="PF03398">
    <property type="entry name" value="Ist1"/>
    <property type="match status" value="1"/>
</dbReference>
<gene>
    <name evidence="2" type="ORF">Nepgr_013405</name>
</gene>
<comment type="similarity">
    <text evidence="1">Belongs to the IST1 family.</text>
</comment>
<dbReference type="Proteomes" id="UP001279734">
    <property type="component" value="Unassembled WGS sequence"/>
</dbReference>
<reference evidence="2" key="1">
    <citation type="submission" date="2023-05" db="EMBL/GenBank/DDBJ databases">
        <title>Nepenthes gracilis genome sequencing.</title>
        <authorList>
            <person name="Fukushima K."/>
        </authorList>
    </citation>
    <scope>NUCLEOTIDE SEQUENCE</scope>
    <source>
        <strain evidence="2">SING2019-196</strain>
    </source>
</reference>
<dbReference type="InterPro" id="IPR005061">
    <property type="entry name" value="Ist1"/>
</dbReference>
<dbReference type="PANTHER" id="PTHR12161:SF16">
    <property type="entry name" value="REGULATOR OF VPS4 ACTIVITY IN THE MVB PATHWAY PROTEIN"/>
    <property type="match status" value="1"/>
</dbReference>
<evidence type="ECO:0000256" key="1">
    <source>
        <dbReference type="ARBA" id="ARBA00005536"/>
    </source>
</evidence>
<name>A0AAD3XP32_NEPGR</name>
<sequence length="134" mass="15220">MLFLFDDSSQVELVINEQNMLDIFVMIEGYYNLLSERVNLIRQEKCSEFPELQELRAVLMSHFGREFITRAVKLRSNCGVNPNSRALMSQTPLIMILKLSARQPSLESKMKGLKEIASENGINLELKEAAAIAV</sequence>
<evidence type="ECO:0000313" key="2">
    <source>
        <dbReference type="EMBL" id="GMH11564.1"/>
    </source>
</evidence>
<proteinExistence type="inferred from homology"/>
<protein>
    <submittedName>
        <fullName evidence="2">Uncharacterized protein</fullName>
    </submittedName>
</protein>
<accession>A0AAD3XP32</accession>
<dbReference type="AlphaFoldDB" id="A0AAD3XP32"/>
<evidence type="ECO:0000313" key="3">
    <source>
        <dbReference type="Proteomes" id="UP001279734"/>
    </source>
</evidence>
<dbReference type="InterPro" id="IPR042277">
    <property type="entry name" value="IST1-like"/>
</dbReference>
<dbReference type="PANTHER" id="PTHR12161">
    <property type="entry name" value="IST1 FAMILY MEMBER"/>
    <property type="match status" value="1"/>
</dbReference>
<dbReference type="GO" id="GO:0015031">
    <property type="term" value="P:protein transport"/>
    <property type="evidence" value="ECO:0007669"/>
    <property type="project" value="InterPro"/>
</dbReference>
<dbReference type="EMBL" id="BSYO01000011">
    <property type="protein sequence ID" value="GMH11564.1"/>
    <property type="molecule type" value="Genomic_DNA"/>
</dbReference>
<keyword evidence="3" id="KW-1185">Reference proteome</keyword>